<keyword evidence="13" id="KW-1185">Reference proteome</keyword>
<keyword evidence="7" id="KW-0812">Transmembrane</keyword>
<gene>
    <name evidence="12" type="ORF">OJ16_03020</name>
</gene>
<evidence type="ECO:0000256" key="6">
    <source>
        <dbReference type="ARBA" id="ARBA00022519"/>
    </source>
</evidence>
<name>A0A0C2KH76_9VIBR</name>
<dbReference type="AlphaFoldDB" id="A0A0C2KH76"/>
<comment type="subcellular location">
    <subcellularLocation>
        <location evidence="1">Cell inner membrane</location>
    </subcellularLocation>
</comment>
<keyword evidence="4" id="KW-0813">Transport</keyword>
<evidence type="ECO:0000256" key="4">
    <source>
        <dbReference type="ARBA" id="ARBA00022448"/>
    </source>
</evidence>
<sequence>MKRKIALVALLLLTFMVSAVVNLPIQVVLNYAPLPTALSIRQASGTLWQGQAQQVSWQRNHLGQVSWQFEPSALLGGNAQAKVRFGRGSQWQLQGRGTVGYGLSGAYAENLLASMPVTEALKLAPALPIPLTLDGLLELNIKQLSYAKPYCSQGSGSLVWNTNVVGTPLADLQLGPVIAELSCQDSQISVKGTQQSDQVRSEFSVELMADHRFNAKAWFVPQAEMPSALTDGLKWLPSPDAQGRYQFSQQGRL</sequence>
<evidence type="ECO:0000256" key="9">
    <source>
        <dbReference type="ARBA" id="ARBA00023136"/>
    </source>
</evidence>
<dbReference type="InterPro" id="IPR022792">
    <property type="entry name" value="T2SS_protein-GspN"/>
</dbReference>
<proteinExistence type="inferred from homology"/>
<keyword evidence="5" id="KW-1003">Cell membrane</keyword>
<dbReference type="Proteomes" id="UP000031672">
    <property type="component" value="Unassembled WGS sequence"/>
</dbReference>
<comment type="similarity">
    <text evidence="2">Belongs to the GSP N family.</text>
</comment>
<evidence type="ECO:0000313" key="12">
    <source>
        <dbReference type="EMBL" id="KII81236.1"/>
    </source>
</evidence>
<evidence type="ECO:0000256" key="8">
    <source>
        <dbReference type="ARBA" id="ARBA00022927"/>
    </source>
</evidence>
<dbReference type="OrthoDB" id="6118198at2"/>
<dbReference type="PROSITE" id="PS01142">
    <property type="entry name" value="T2SP_N"/>
    <property type="match status" value="1"/>
</dbReference>
<dbReference type="Pfam" id="PF01203">
    <property type="entry name" value="T2SSN"/>
    <property type="match status" value="1"/>
</dbReference>
<evidence type="ECO:0000313" key="13">
    <source>
        <dbReference type="Proteomes" id="UP000031672"/>
    </source>
</evidence>
<keyword evidence="9" id="KW-0472">Membrane</keyword>
<keyword evidence="11" id="KW-0732">Signal</keyword>
<evidence type="ECO:0000256" key="7">
    <source>
        <dbReference type="ARBA" id="ARBA00022692"/>
    </source>
</evidence>
<protein>
    <recommendedName>
        <fullName evidence="3">Type II secretion system protein N</fullName>
    </recommendedName>
    <alternativeName>
        <fullName evidence="10">General secretion pathway protein N</fullName>
    </alternativeName>
</protein>
<evidence type="ECO:0000256" key="5">
    <source>
        <dbReference type="ARBA" id="ARBA00022475"/>
    </source>
</evidence>
<evidence type="ECO:0000256" key="1">
    <source>
        <dbReference type="ARBA" id="ARBA00004533"/>
    </source>
</evidence>
<accession>A0A0C2NP32</accession>
<organism evidence="12 13">
    <name type="scientific">Vibrio renipiscarius</name>
    <dbReference type="NCBI Taxonomy" id="1461322"/>
    <lineage>
        <taxon>Bacteria</taxon>
        <taxon>Pseudomonadati</taxon>
        <taxon>Pseudomonadota</taxon>
        <taxon>Gammaproteobacteria</taxon>
        <taxon>Vibrionales</taxon>
        <taxon>Vibrionaceae</taxon>
        <taxon>Vibrio</taxon>
    </lineage>
</organism>
<accession>A0A0C2KH76</accession>
<dbReference type="GO" id="GO:0015627">
    <property type="term" value="C:type II protein secretion system complex"/>
    <property type="evidence" value="ECO:0007669"/>
    <property type="project" value="InterPro"/>
</dbReference>
<dbReference type="STRING" id="1461322.OJ16_03020"/>
<feature type="signal peptide" evidence="11">
    <location>
        <begin position="1"/>
        <end position="19"/>
    </location>
</feature>
<evidence type="ECO:0000256" key="10">
    <source>
        <dbReference type="ARBA" id="ARBA00030772"/>
    </source>
</evidence>
<dbReference type="GO" id="GO:0015628">
    <property type="term" value="P:protein secretion by the type II secretion system"/>
    <property type="evidence" value="ECO:0007669"/>
    <property type="project" value="InterPro"/>
</dbReference>
<keyword evidence="8" id="KW-0653">Protein transport</keyword>
<evidence type="ECO:0000256" key="2">
    <source>
        <dbReference type="ARBA" id="ARBA00007208"/>
    </source>
</evidence>
<evidence type="ECO:0000256" key="11">
    <source>
        <dbReference type="SAM" id="SignalP"/>
    </source>
</evidence>
<reference evidence="12 13" key="1">
    <citation type="submission" date="2014-11" db="EMBL/GenBank/DDBJ databases">
        <title>Draft Genome Sequence of Vibrio piscirenalis strains CECT 8603T and CECT 8604, two marine Gammaproteobacterium isolated from cultured gilthead sea bream (Sparus aurata).</title>
        <authorList>
            <person name="Arahal D.R."/>
            <person name="Rodrigo-Torres L."/>
            <person name="Lucena T."/>
            <person name="Pujalte M.J."/>
        </authorList>
    </citation>
    <scope>NUCLEOTIDE SEQUENCE [LARGE SCALE GENOMIC DNA]</scope>
    <source>
        <strain evidence="12 13">DCR 1-4-2</strain>
    </source>
</reference>
<feature type="chain" id="PRO_5009758725" description="Type II secretion system protein N" evidence="11">
    <location>
        <begin position="20"/>
        <end position="253"/>
    </location>
</feature>
<evidence type="ECO:0000256" key="3">
    <source>
        <dbReference type="ARBA" id="ARBA00021563"/>
    </source>
</evidence>
<dbReference type="EMBL" id="JTKH01000005">
    <property type="protein sequence ID" value="KII81236.1"/>
    <property type="molecule type" value="Genomic_DNA"/>
</dbReference>
<comment type="caution">
    <text evidence="12">The sequence shown here is derived from an EMBL/GenBank/DDBJ whole genome shotgun (WGS) entry which is preliminary data.</text>
</comment>
<dbReference type="RefSeq" id="WP_040987323.1">
    <property type="nucleotide sequence ID" value="NZ_JTKH01000005.1"/>
</dbReference>
<dbReference type="GO" id="GO:0005886">
    <property type="term" value="C:plasma membrane"/>
    <property type="evidence" value="ECO:0007669"/>
    <property type="project" value="UniProtKB-SubCell"/>
</dbReference>
<dbReference type="InterPro" id="IPR000645">
    <property type="entry name" value="T2SS_GspN_CS"/>
</dbReference>
<keyword evidence="6" id="KW-0997">Cell inner membrane</keyword>